<reference evidence="2 3" key="1">
    <citation type="submission" date="2019-09" db="EMBL/GenBank/DDBJ databases">
        <title>Ecophysiology of the spiral-shaped methanotroph Methylospira mobilis as revealed by the complete genome sequence.</title>
        <authorList>
            <person name="Oshkin I.Y."/>
            <person name="Dedysh S.N."/>
            <person name="Miroshnikov K."/>
            <person name="Danilova O.V."/>
            <person name="Hakobyan A."/>
            <person name="Liesack W."/>
        </authorList>
    </citation>
    <scope>NUCLEOTIDE SEQUENCE [LARGE SCALE GENOMIC DNA]</scope>
    <source>
        <strain evidence="2 3">Shm1</strain>
    </source>
</reference>
<dbReference type="EMBL" id="CP044205">
    <property type="protein sequence ID" value="QFY43882.1"/>
    <property type="molecule type" value="Genomic_DNA"/>
</dbReference>
<proteinExistence type="predicted"/>
<accession>A0A5Q0BL80</accession>
<sequence length="150" mass="16537">MLRTRLACTLLILSLLNGCATVFRGGDESLMIETRMQDVDVSSATLCKAQNGQGVWTNASNDPLSNTLSVRRSWSPLQINCHNGLQEGSKQIESQFDPGAYLFLDLLLACLPCIVDVSTGAFFTYGHYSQGERGYAEPLSMNRIHYDMGH</sequence>
<dbReference type="InParanoid" id="A0A5Q0BL80"/>
<keyword evidence="3" id="KW-1185">Reference proteome</keyword>
<feature type="signal peptide" evidence="1">
    <location>
        <begin position="1"/>
        <end position="20"/>
    </location>
</feature>
<dbReference type="KEGG" id="mmob:F6R98_15635"/>
<evidence type="ECO:0008006" key="4">
    <source>
        <dbReference type="Google" id="ProtNLM"/>
    </source>
</evidence>
<dbReference type="Proteomes" id="UP000325755">
    <property type="component" value="Chromosome"/>
</dbReference>
<feature type="chain" id="PRO_5024804979" description="Lipoprotein" evidence="1">
    <location>
        <begin position="21"/>
        <end position="150"/>
    </location>
</feature>
<dbReference type="AlphaFoldDB" id="A0A5Q0BL80"/>
<evidence type="ECO:0000313" key="2">
    <source>
        <dbReference type="EMBL" id="QFY43882.1"/>
    </source>
</evidence>
<evidence type="ECO:0000313" key="3">
    <source>
        <dbReference type="Proteomes" id="UP000325755"/>
    </source>
</evidence>
<organism evidence="2 3">
    <name type="scientific">Candidatus Methylospira mobilis</name>
    <dbReference type="NCBI Taxonomy" id="1808979"/>
    <lineage>
        <taxon>Bacteria</taxon>
        <taxon>Pseudomonadati</taxon>
        <taxon>Pseudomonadota</taxon>
        <taxon>Gammaproteobacteria</taxon>
        <taxon>Methylococcales</taxon>
        <taxon>Methylococcaceae</taxon>
        <taxon>Candidatus Methylospira</taxon>
    </lineage>
</organism>
<name>A0A5Q0BL80_9GAMM</name>
<protein>
    <recommendedName>
        <fullName evidence="4">Lipoprotein</fullName>
    </recommendedName>
</protein>
<gene>
    <name evidence="2" type="ORF">F6R98_15635</name>
</gene>
<evidence type="ECO:0000256" key="1">
    <source>
        <dbReference type="SAM" id="SignalP"/>
    </source>
</evidence>
<keyword evidence="1" id="KW-0732">Signal</keyword>
<dbReference type="RefSeq" id="WP_153249859.1">
    <property type="nucleotide sequence ID" value="NZ_CP044205.1"/>
</dbReference>